<sequence>MIKLFYYDALTDQGQEGEESKVATELEVITCFKKLSTEEGTFIGIFKGEDDTLQFGWLRDDMWITDIPIVSKKGSYQKEGTREECIELIKEQYKNFDLSFSHSYTFEEW</sequence>
<proteinExistence type="predicted"/>
<name>A0A0S7EBP4_9FLAO</name>
<evidence type="ECO:0000313" key="2">
    <source>
        <dbReference type="Proteomes" id="UP000069030"/>
    </source>
</evidence>
<dbReference type="RefSeq" id="WP_006259537.1">
    <property type="nucleotide sequence ID" value="NZ_BCMQ01000017.1"/>
</dbReference>
<protein>
    <submittedName>
        <fullName evidence="1">Uncharacterized protein</fullName>
    </submittedName>
</protein>
<reference evidence="1 2" key="1">
    <citation type="journal article" date="2016" name="J. Zhejiang Univ. Sci. B">
        <title>Antibiotic resistance mechanisms of Myroides sp.</title>
        <authorList>
            <person name="Hu S."/>
            <person name="Yuan S."/>
            <person name="Qu H."/>
            <person name="Jiang T."/>
            <person name="Zhou Y."/>
            <person name="Wang M."/>
            <person name="Ming D."/>
        </authorList>
    </citation>
    <scope>NUCLEOTIDE SEQUENCE [LARGE SCALE GENOMIC DNA]</scope>
    <source>
        <strain evidence="1 2">PR63039</strain>
    </source>
</reference>
<evidence type="ECO:0000313" key="1">
    <source>
        <dbReference type="EMBL" id="ALU28263.1"/>
    </source>
</evidence>
<gene>
    <name evidence="1" type="ORF">AS202_02610</name>
</gene>
<accession>A0A0S7EBP4</accession>
<dbReference type="AlphaFoldDB" id="A0A0S7EBP4"/>
<organism evidence="1 2">
    <name type="scientific">Myroides odoratimimus</name>
    <dbReference type="NCBI Taxonomy" id="76832"/>
    <lineage>
        <taxon>Bacteria</taxon>
        <taxon>Pseudomonadati</taxon>
        <taxon>Bacteroidota</taxon>
        <taxon>Flavobacteriia</taxon>
        <taxon>Flavobacteriales</taxon>
        <taxon>Flavobacteriaceae</taxon>
        <taxon>Myroides</taxon>
    </lineage>
</organism>
<dbReference type="KEGG" id="mod:AS202_02610"/>
<dbReference type="Proteomes" id="UP000069030">
    <property type="component" value="Chromosome"/>
</dbReference>
<dbReference type="EMBL" id="CP013690">
    <property type="protein sequence ID" value="ALU28263.1"/>
    <property type="molecule type" value="Genomic_DNA"/>
</dbReference>